<evidence type="ECO:0000313" key="2">
    <source>
        <dbReference type="EMBL" id="MDF3835452.1"/>
    </source>
</evidence>
<accession>A0ABT6AT72</accession>
<sequence length="194" mass="21575">MRNALTCFLQIALLFALAACKPSDAPAAATAHEDTRGPQLSILNYTDDYIDEVYVNGSWAGGMVKHAGGGSFAGFAELPRQWNPNYKLTVRWRTEPLYLKDPDAFYERQVATEPYQLSETGGMGTLWVAFFPGGVVKLFPTWVGPGHPDFPEGLLEPKLQCRKEHPGSEYCEGPTQLWDLMRKGKAAHTEDKRP</sequence>
<proteinExistence type="predicted"/>
<dbReference type="PROSITE" id="PS51257">
    <property type="entry name" value="PROKAR_LIPOPROTEIN"/>
    <property type="match status" value="1"/>
</dbReference>
<organism evidence="2 3">
    <name type="scientific">Cupriavidus basilensis</name>
    <dbReference type="NCBI Taxonomy" id="68895"/>
    <lineage>
        <taxon>Bacteria</taxon>
        <taxon>Pseudomonadati</taxon>
        <taxon>Pseudomonadota</taxon>
        <taxon>Betaproteobacteria</taxon>
        <taxon>Burkholderiales</taxon>
        <taxon>Burkholderiaceae</taxon>
        <taxon>Cupriavidus</taxon>
    </lineage>
</organism>
<gene>
    <name evidence="2" type="ORF">P3W85_21195</name>
</gene>
<reference evidence="2 3" key="1">
    <citation type="submission" date="2023-03" db="EMBL/GenBank/DDBJ databases">
        <title>Draft assemblies of triclosan tolerant bacteria isolated from returned activated sludge.</title>
        <authorList>
            <person name="Van Hamelsveld S."/>
        </authorList>
    </citation>
    <scope>NUCLEOTIDE SEQUENCE [LARGE SCALE GENOMIC DNA]</scope>
    <source>
        <strain evidence="2 3">GW210010_S58</strain>
    </source>
</reference>
<evidence type="ECO:0000313" key="3">
    <source>
        <dbReference type="Proteomes" id="UP001216674"/>
    </source>
</evidence>
<dbReference type="Proteomes" id="UP001216674">
    <property type="component" value="Unassembled WGS sequence"/>
</dbReference>
<evidence type="ECO:0000256" key="1">
    <source>
        <dbReference type="SAM" id="SignalP"/>
    </source>
</evidence>
<protein>
    <submittedName>
        <fullName evidence="2">DUF3304 domain-containing protein</fullName>
    </submittedName>
</protein>
<dbReference type="EMBL" id="JARJLM010000356">
    <property type="protein sequence ID" value="MDF3835452.1"/>
    <property type="molecule type" value="Genomic_DNA"/>
</dbReference>
<name>A0ABT6AT72_9BURK</name>
<feature type="chain" id="PRO_5047412814" evidence="1">
    <location>
        <begin position="19"/>
        <end position="194"/>
    </location>
</feature>
<keyword evidence="1" id="KW-0732">Signal</keyword>
<dbReference type="Pfam" id="PF11745">
    <property type="entry name" value="DUF3304"/>
    <property type="match status" value="1"/>
</dbReference>
<feature type="signal peptide" evidence="1">
    <location>
        <begin position="1"/>
        <end position="18"/>
    </location>
</feature>
<dbReference type="InterPro" id="IPR021733">
    <property type="entry name" value="DUF3304"/>
</dbReference>
<comment type="caution">
    <text evidence="2">The sequence shown here is derived from an EMBL/GenBank/DDBJ whole genome shotgun (WGS) entry which is preliminary data.</text>
</comment>
<dbReference type="RefSeq" id="WP_276266239.1">
    <property type="nucleotide sequence ID" value="NZ_JARJLM010000356.1"/>
</dbReference>
<keyword evidence="3" id="KW-1185">Reference proteome</keyword>